<reference evidence="1" key="1">
    <citation type="submission" date="2020-05" db="EMBL/GenBank/DDBJ databases">
        <authorList>
            <person name="Chiriac C."/>
            <person name="Salcher M."/>
            <person name="Ghai R."/>
            <person name="Kavagutti S V."/>
        </authorList>
    </citation>
    <scope>NUCLEOTIDE SEQUENCE</scope>
</reference>
<proteinExistence type="predicted"/>
<accession>A0A6J5S685</accession>
<organism evidence="1">
    <name type="scientific">uncultured Caudovirales phage</name>
    <dbReference type="NCBI Taxonomy" id="2100421"/>
    <lineage>
        <taxon>Viruses</taxon>
        <taxon>Duplodnaviria</taxon>
        <taxon>Heunggongvirae</taxon>
        <taxon>Uroviricota</taxon>
        <taxon>Caudoviricetes</taxon>
        <taxon>Peduoviridae</taxon>
        <taxon>Maltschvirus</taxon>
        <taxon>Maltschvirus maltsch</taxon>
    </lineage>
</organism>
<dbReference type="EMBL" id="LR797341">
    <property type="protein sequence ID" value="CAB4204038.1"/>
    <property type="molecule type" value="Genomic_DNA"/>
</dbReference>
<sequence>MKAILEFNLPEDNQEFELTSKALKMYSTLWDFDIWLRAEIKYNDQEHYEPVREMLRELMADNRIDFDMVE</sequence>
<name>A0A6J5S685_9CAUD</name>
<evidence type="ECO:0000313" key="1">
    <source>
        <dbReference type="EMBL" id="CAB4204038.1"/>
    </source>
</evidence>
<protein>
    <submittedName>
        <fullName evidence="1">Uncharacterized protein</fullName>
    </submittedName>
</protein>
<gene>
    <name evidence="1" type="ORF">UFOVP1384_21</name>
</gene>